<reference evidence="3" key="1">
    <citation type="submission" date="2014-10" db="EMBL/GenBank/DDBJ databases">
        <authorList>
            <person name="King R."/>
        </authorList>
    </citation>
    <scope>NUCLEOTIDE SEQUENCE [LARGE SCALE GENOMIC DNA]</scope>
    <source>
        <strain evidence="3">A3/5</strain>
    </source>
</reference>
<proteinExistence type="predicted"/>
<dbReference type="InterPro" id="IPR029058">
    <property type="entry name" value="AB_hydrolase_fold"/>
</dbReference>
<feature type="domain" description="AB hydrolase-1" evidence="1">
    <location>
        <begin position="35"/>
        <end position="290"/>
    </location>
</feature>
<accession>A0A2L2T868</accession>
<evidence type="ECO:0000259" key="1">
    <source>
        <dbReference type="Pfam" id="PF00561"/>
    </source>
</evidence>
<dbReference type="OrthoDB" id="294702at2759"/>
<dbReference type="STRING" id="56646.A0A2L2T868"/>
<dbReference type="InterPro" id="IPR000073">
    <property type="entry name" value="AB_hydrolase_1"/>
</dbReference>
<evidence type="ECO:0000313" key="3">
    <source>
        <dbReference type="Proteomes" id="UP000245910"/>
    </source>
</evidence>
<dbReference type="PANTHER" id="PTHR45763:SF46">
    <property type="entry name" value="AB HYDROLASE-1 DOMAIN-CONTAINING PROTEIN"/>
    <property type="match status" value="1"/>
</dbReference>
<protein>
    <recommendedName>
        <fullName evidence="1">AB hydrolase-1 domain-containing protein</fullName>
    </recommendedName>
</protein>
<dbReference type="RefSeq" id="XP_025584107.1">
    <property type="nucleotide sequence ID" value="XM_025733174.2"/>
</dbReference>
<name>A0A2L2T868_9HYPO</name>
<dbReference type="GeneID" id="37256462"/>
<dbReference type="Proteomes" id="UP000245910">
    <property type="component" value="Chromosome II"/>
</dbReference>
<organism evidence="2 3">
    <name type="scientific">Fusarium venenatum</name>
    <dbReference type="NCBI Taxonomy" id="56646"/>
    <lineage>
        <taxon>Eukaryota</taxon>
        <taxon>Fungi</taxon>
        <taxon>Dikarya</taxon>
        <taxon>Ascomycota</taxon>
        <taxon>Pezizomycotina</taxon>
        <taxon>Sordariomycetes</taxon>
        <taxon>Hypocreomycetidae</taxon>
        <taxon>Hypocreales</taxon>
        <taxon>Nectriaceae</taxon>
        <taxon>Fusarium</taxon>
    </lineage>
</organism>
<keyword evidence="3" id="KW-1185">Reference proteome</keyword>
<dbReference type="Pfam" id="PF00561">
    <property type="entry name" value="Abhydrolase_1"/>
    <property type="match status" value="1"/>
</dbReference>
<dbReference type="Gene3D" id="3.40.50.1820">
    <property type="entry name" value="alpha/beta hydrolase"/>
    <property type="match status" value="1"/>
</dbReference>
<evidence type="ECO:0000313" key="2">
    <source>
        <dbReference type="EMBL" id="CEI60387.1"/>
    </source>
</evidence>
<dbReference type="EMBL" id="LN649230">
    <property type="protein sequence ID" value="CEI60387.1"/>
    <property type="molecule type" value="Genomic_DNA"/>
</dbReference>
<dbReference type="SUPFAM" id="SSF53474">
    <property type="entry name" value="alpha/beta-Hydrolases"/>
    <property type="match status" value="1"/>
</dbReference>
<dbReference type="PANTHER" id="PTHR45763">
    <property type="entry name" value="HYDROLASE, ALPHA/BETA FOLD FAMILY PROTEIN, EXPRESSED-RELATED"/>
    <property type="match status" value="1"/>
</dbReference>
<sequence length="304" mass="33680">MQEHQDKIATLADGRKVAYAIYGTDNDNAPTTFYFHGFPGSHHEGGSTHSAALKHGLRVIALSRPGYSDSTFQDNRSILDYPQDILEIADFLSIQRFAILGVSGGGPYAIACLKELPRERLVGIGTVAGCMPLSFSTQGMLAITRIMFNVAPYATAPLGWLIDKLLGSTARDTEHPEKLEDMMDKDVTARSASDGEIWKNSAVLRQSLLRSTRESMKQGGYPAAWEARLYGSDWGFKLEDVKVEKGRMIMWHGDLDVNVPLRVSEKAVELMPNAELRVMKGDSHLSLVTKVEDFVVSMKEMLER</sequence>
<dbReference type="KEGG" id="fvn:FVRRES_04823"/>
<dbReference type="AlphaFoldDB" id="A0A2L2T868"/>